<dbReference type="Proteomes" id="UP000094224">
    <property type="component" value="Unassembled WGS sequence"/>
</dbReference>
<feature type="region of interest" description="Disordered" evidence="1">
    <location>
        <begin position="1"/>
        <end position="90"/>
    </location>
</feature>
<keyword evidence="4" id="KW-1185">Reference proteome</keyword>
<evidence type="ECO:0000313" key="3">
    <source>
        <dbReference type="EMBL" id="ODR05922.1"/>
    </source>
</evidence>
<keyword evidence="2" id="KW-1133">Transmembrane helix</keyword>
<evidence type="ECO:0000256" key="2">
    <source>
        <dbReference type="SAM" id="Phobius"/>
    </source>
</evidence>
<keyword evidence="2" id="KW-0812">Transmembrane</keyword>
<keyword evidence="2" id="KW-0472">Membrane</keyword>
<evidence type="ECO:0000313" key="4">
    <source>
        <dbReference type="Proteomes" id="UP000094224"/>
    </source>
</evidence>
<name>A0A1E3SUU2_9MYCO</name>
<accession>A0A1E3SUU2</accession>
<dbReference type="OrthoDB" id="4762325at2"/>
<evidence type="ECO:0000256" key="1">
    <source>
        <dbReference type="SAM" id="MobiDB-lite"/>
    </source>
</evidence>
<reference evidence="4" key="1">
    <citation type="submission" date="2016-09" db="EMBL/GenBank/DDBJ databases">
        <authorList>
            <person name="Greninger A.L."/>
            <person name="Jerome K.R."/>
            <person name="Mcnair B."/>
            <person name="Wallis C."/>
            <person name="Fang F."/>
        </authorList>
    </citation>
    <scope>NUCLEOTIDE SEQUENCE [LARGE SCALE GENOMIC DNA]</scope>
    <source>
        <strain evidence="4">BC1_M4</strain>
    </source>
</reference>
<feature type="transmembrane region" description="Helical" evidence="2">
    <location>
        <begin position="105"/>
        <end position="128"/>
    </location>
</feature>
<proteinExistence type="predicted"/>
<dbReference type="EMBL" id="MIHC01000020">
    <property type="protein sequence ID" value="ODR05922.1"/>
    <property type="molecule type" value="Genomic_DNA"/>
</dbReference>
<dbReference type="STRING" id="243061.AWC25_06515"/>
<comment type="caution">
    <text evidence="3">The sequence shown here is derived from an EMBL/GenBank/DDBJ whole genome shotgun (WGS) entry which is preliminary data.</text>
</comment>
<feature type="transmembrane region" description="Helical" evidence="2">
    <location>
        <begin position="134"/>
        <end position="155"/>
    </location>
</feature>
<feature type="transmembrane region" description="Helical" evidence="2">
    <location>
        <begin position="162"/>
        <end position="188"/>
    </location>
</feature>
<dbReference type="AlphaFoldDB" id="A0A1E3SUU2"/>
<protein>
    <recommendedName>
        <fullName evidence="5">Transmembrane protein</fullName>
    </recommendedName>
</protein>
<organism evidence="3 4">
    <name type="scientific">Mycobacterium sherrisii</name>
    <dbReference type="NCBI Taxonomy" id="243061"/>
    <lineage>
        <taxon>Bacteria</taxon>
        <taxon>Bacillati</taxon>
        <taxon>Actinomycetota</taxon>
        <taxon>Actinomycetes</taxon>
        <taxon>Mycobacteriales</taxon>
        <taxon>Mycobacteriaceae</taxon>
        <taxon>Mycobacterium</taxon>
        <taxon>Mycobacterium simiae complex</taxon>
    </lineage>
</organism>
<evidence type="ECO:0008006" key="5">
    <source>
        <dbReference type="Google" id="ProtNLM"/>
    </source>
</evidence>
<sequence>MADKDAEHGPATNPGTEPFVPDFDSDDGGTDTGTQGFVPDFDDTGAQPIPVLAGHRDAAKNTAEPGKPEVAPAAERDAGTPEASGAPAQSVSVPGRYQYLKWWKLALVILGTWAVTAEVGLSLFYWWYHTIDKAAPVFMTLVYVVACVVGAVMLAMVQGKPVVAALSIAVLSGPFGSLLAAAPLYGYYYCARVGPPVGHCVIGVIPY</sequence>
<gene>
    <name evidence="3" type="ORF">BHQ21_12960</name>
</gene>